<dbReference type="Pfam" id="PF00071">
    <property type="entry name" value="Ras"/>
    <property type="match status" value="1"/>
</dbReference>
<dbReference type="GO" id="GO:0007264">
    <property type="term" value="P:small GTPase-mediated signal transduction"/>
    <property type="evidence" value="ECO:0007669"/>
    <property type="project" value="InterPro"/>
</dbReference>
<proteinExistence type="predicted"/>
<dbReference type="InterPro" id="IPR027417">
    <property type="entry name" value="P-loop_NTPase"/>
</dbReference>
<dbReference type="OrthoDB" id="25896at2759"/>
<evidence type="ECO:0000256" key="1">
    <source>
        <dbReference type="ARBA" id="ARBA00022741"/>
    </source>
</evidence>
<dbReference type="PRINTS" id="PR00449">
    <property type="entry name" value="RASTRNSFRMNG"/>
</dbReference>
<dbReference type="Gene3D" id="3.40.50.300">
    <property type="entry name" value="P-loop containing nucleotide triphosphate hydrolases"/>
    <property type="match status" value="1"/>
</dbReference>
<dbReference type="InterPro" id="IPR003578">
    <property type="entry name" value="Small_GTPase_Rho"/>
</dbReference>
<keyword evidence="3" id="KW-0378">Hydrolase</keyword>
<evidence type="ECO:0000256" key="2">
    <source>
        <dbReference type="ARBA" id="ARBA00023134"/>
    </source>
</evidence>
<dbReference type="InterPro" id="IPR001806">
    <property type="entry name" value="Small_GTPase"/>
</dbReference>
<organism evidence="3 4">
    <name type="scientific">Lineolata rhizophorae</name>
    <dbReference type="NCBI Taxonomy" id="578093"/>
    <lineage>
        <taxon>Eukaryota</taxon>
        <taxon>Fungi</taxon>
        <taxon>Dikarya</taxon>
        <taxon>Ascomycota</taxon>
        <taxon>Pezizomycotina</taxon>
        <taxon>Dothideomycetes</taxon>
        <taxon>Dothideomycetes incertae sedis</taxon>
        <taxon>Lineolatales</taxon>
        <taxon>Lineolataceae</taxon>
        <taxon>Lineolata</taxon>
    </lineage>
</organism>
<name>A0A6A6P5B1_9PEZI</name>
<dbReference type="AlphaFoldDB" id="A0A6A6P5B1"/>
<dbReference type="SMART" id="SM00175">
    <property type="entry name" value="RAB"/>
    <property type="match status" value="1"/>
</dbReference>
<dbReference type="SMART" id="SM00174">
    <property type="entry name" value="RHO"/>
    <property type="match status" value="1"/>
</dbReference>
<accession>A0A6A6P5B1</accession>
<keyword evidence="4" id="KW-1185">Reference proteome</keyword>
<dbReference type="GO" id="GO:0005525">
    <property type="term" value="F:GTP binding"/>
    <property type="evidence" value="ECO:0007669"/>
    <property type="project" value="UniProtKB-KW"/>
</dbReference>
<dbReference type="SUPFAM" id="SSF52540">
    <property type="entry name" value="P-loop containing nucleoside triphosphate hydrolases"/>
    <property type="match status" value="1"/>
</dbReference>
<reference evidence="3" key="1">
    <citation type="journal article" date="2020" name="Stud. Mycol.">
        <title>101 Dothideomycetes genomes: a test case for predicting lifestyles and emergence of pathogens.</title>
        <authorList>
            <person name="Haridas S."/>
            <person name="Albert R."/>
            <person name="Binder M."/>
            <person name="Bloem J."/>
            <person name="Labutti K."/>
            <person name="Salamov A."/>
            <person name="Andreopoulos B."/>
            <person name="Baker S."/>
            <person name="Barry K."/>
            <person name="Bills G."/>
            <person name="Bluhm B."/>
            <person name="Cannon C."/>
            <person name="Castanera R."/>
            <person name="Culley D."/>
            <person name="Daum C."/>
            <person name="Ezra D."/>
            <person name="Gonzalez J."/>
            <person name="Henrissat B."/>
            <person name="Kuo A."/>
            <person name="Liang C."/>
            <person name="Lipzen A."/>
            <person name="Lutzoni F."/>
            <person name="Magnuson J."/>
            <person name="Mondo S."/>
            <person name="Nolan M."/>
            <person name="Ohm R."/>
            <person name="Pangilinan J."/>
            <person name="Park H.-J."/>
            <person name="Ramirez L."/>
            <person name="Alfaro M."/>
            <person name="Sun H."/>
            <person name="Tritt A."/>
            <person name="Yoshinaga Y."/>
            <person name="Zwiers L.-H."/>
            <person name="Turgeon B."/>
            <person name="Goodwin S."/>
            <person name="Spatafora J."/>
            <person name="Crous P."/>
            <person name="Grigoriev I."/>
        </authorList>
    </citation>
    <scope>NUCLEOTIDE SEQUENCE</scope>
    <source>
        <strain evidence="3">ATCC 16933</strain>
    </source>
</reference>
<dbReference type="EMBL" id="MU001677">
    <property type="protein sequence ID" value="KAF2458623.1"/>
    <property type="molecule type" value="Genomic_DNA"/>
</dbReference>
<protein>
    <submittedName>
        <fullName evidence="3">P-loop containing nucleoside triphosphate hydrolase protein</fullName>
    </submittedName>
</protein>
<dbReference type="SMART" id="SM00173">
    <property type="entry name" value="RAS"/>
    <property type="match status" value="1"/>
</dbReference>
<evidence type="ECO:0000313" key="4">
    <source>
        <dbReference type="Proteomes" id="UP000799766"/>
    </source>
</evidence>
<gene>
    <name evidence="3" type="ORF">BDY21DRAFT_340815</name>
</gene>
<dbReference type="PANTHER" id="PTHR24072">
    <property type="entry name" value="RHO FAMILY GTPASE"/>
    <property type="match status" value="1"/>
</dbReference>
<sequence>MGSTMEPYAVEPEVPVVKILLLGDAGVGKSTFLSRLTLGHNAAETGTAGPGPPPPYELPRLRDLDQPFVFAVTLFARPYRFEMYDTASPTNYTLLAPDFLILCYDVTSRASLESLTTRWRRELETHFGAAVEARVPVMVLGLKRDLRRDWTDEERLALKGEHVMPQEGLGAAQKMRCDAYAECSAVTGELCREVLEDVTKMAAKTTTENGAKTPGTSCGVM</sequence>
<keyword evidence="1" id="KW-0547">Nucleotide-binding</keyword>
<dbReference type="Proteomes" id="UP000799766">
    <property type="component" value="Unassembled WGS sequence"/>
</dbReference>
<evidence type="ECO:0000313" key="3">
    <source>
        <dbReference type="EMBL" id="KAF2458623.1"/>
    </source>
</evidence>
<keyword evidence="2" id="KW-0342">GTP-binding</keyword>
<dbReference type="GO" id="GO:0003924">
    <property type="term" value="F:GTPase activity"/>
    <property type="evidence" value="ECO:0007669"/>
    <property type="project" value="InterPro"/>
</dbReference>
<dbReference type="PROSITE" id="PS51419">
    <property type="entry name" value="RAB"/>
    <property type="match status" value="1"/>
</dbReference>